<dbReference type="Pfam" id="PF04978">
    <property type="entry name" value="MST"/>
    <property type="match status" value="1"/>
</dbReference>
<comment type="caution">
    <text evidence="1">The sequence shown here is derived from an EMBL/GenBank/DDBJ whole genome shotgun (WGS) entry which is preliminary data.</text>
</comment>
<proteinExistence type="predicted"/>
<dbReference type="Proteomes" id="UP000656042">
    <property type="component" value="Unassembled WGS sequence"/>
</dbReference>
<evidence type="ECO:0008006" key="3">
    <source>
        <dbReference type="Google" id="ProtNLM"/>
    </source>
</evidence>
<dbReference type="EMBL" id="BMMX01000001">
    <property type="protein sequence ID" value="GGK73920.1"/>
    <property type="molecule type" value="Genomic_DNA"/>
</dbReference>
<dbReference type="AlphaFoldDB" id="A0A8J3BW29"/>
<protein>
    <recommendedName>
        <fullName evidence="3">DinB family protein</fullName>
    </recommendedName>
</protein>
<gene>
    <name evidence="1" type="ORF">GCM10012284_04830</name>
</gene>
<dbReference type="SUPFAM" id="SSF109854">
    <property type="entry name" value="DinB/YfiT-like putative metalloenzymes"/>
    <property type="match status" value="1"/>
</dbReference>
<organism evidence="1 2">
    <name type="scientific">Mangrovihabitans endophyticus</name>
    <dbReference type="NCBI Taxonomy" id="1751298"/>
    <lineage>
        <taxon>Bacteria</taxon>
        <taxon>Bacillati</taxon>
        <taxon>Actinomycetota</taxon>
        <taxon>Actinomycetes</taxon>
        <taxon>Micromonosporales</taxon>
        <taxon>Micromonosporaceae</taxon>
        <taxon>Mangrovihabitans</taxon>
    </lineage>
</organism>
<name>A0A8J3BW29_9ACTN</name>
<sequence length="202" mass="22441">MLDAKAYLHLYLQQVRDVLVWKLEGLSEYDARRPLTSTGTNLLGLVKHMTGNEFGYFGEVFGRPAPDAPAWLVDTTDAGDFLVGADESRDQIVELYRRSWTHADATIAALDLDTPGTVPHFPEGMRDVTLQWMLVHMITETCRHAGHADIVREMIDGSAGFHHTVSNLPATGNAWRTEFHDRVESTARQAARRHGGSAADTD</sequence>
<accession>A0A8J3BW29</accession>
<dbReference type="Gene3D" id="1.20.120.450">
    <property type="entry name" value="dinb family like domain"/>
    <property type="match status" value="1"/>
</dbReference>
<keyword evidence="2" id="KW-1185">Reference proteome</keyword>
<dbReference type="InterPro" id="IPR007061">
    <property type="entry name" value="MST-like"/>
</dbReference>
<dbReference type="InterPro" id="IPR034660">
    <property type="entry name" value="DinB/YfiT-like"/>
</dbReference>
<dbReference type="RefSeq" id="WP_189077331.1">
    <property type="nucleotide sequence ID" value="NZ_BMMX01000001.1"/>
</dbReference>
<evidence type="ECO:0000313" key="2">
    <source>
        <dbReference type="Proteomes" id="UP000656042"/>
    </source>
</evidence>
<evidence type="ECO:0000313" key="1">
    <source>
        <dbReference type="EMBL" id="GGK73920.1"/>
    </source>
</evidence>
<reference evidence="1" key="1">
    <citation type="journal article" date="2014" name="Int. J. Syst. Evol. Microbiol.">
        <title>Complete genome sequence of Corynebacterium casei LMG S-19264T (=DSM 44701T), isolated from a smear-ripened cheese.</title>
        <authorList>
            <consortium name="US DOE Joint Genome Institute (JGI-PGF)"/>
            <person name="Walter F."/>
            <person name="Albersmeier A."/>
            <person name="Kalinowski J."/>
            <person name="Ruckert C."/>
        </authorList>
    </citation>
    <scope>NUCLEOTIDE SEQUENCE</scope>
    <source>
        <strain evidence="1">CGMCC 4.7299</strain>
    </source>
</reference>
<reference evidence="1" key="2">
    <citation type="submission" date="2020-09" db="EMBL/GenBank/DDBJ databases">
        <authorList>
            <person name="Sun Q."/>
            <person name="Zhou Y."/>
        </authorList>
    </citation>
    <scope>NUCLEOTIDE SEQUENCE</scope>
    <source>
        <strain evidence="1">CGMCC 4.7299</strain>
    </source>
</reference>